<sequence>MTDTSTHRRRRVRLPRPPRLPRWSWLAAGVVVGGLVGTGYGLVKGPVYTATSYVVAVPVDKSDPAPALGMAQAYGRAATQLAVLQDAQAQAGVPVRTLQENVRTAASPEAPVVAVSATSSRPGLAVAMAGGVVRALTRHADEIQDNTGVRLVQFAPAARPTDPTSASPAVTGAVGASAGGLLGGLTLLVRPRRPVDSVTEPASVPPPAVAADLHGPH</sequence>
<proteinExistence type="predicted"/>
<gene>
    <name evidence="3" type="ORF">GCM10019016_056880</name>
</gene>
<dbReference type="RefSeq" id="WP_193458851.1">
    <property type="nucleotide sequence ID" value="NZ_BAAAXF010000037.1"/>
</dbReference>
<dbReference type="EMBL" id="BAAAXF010000037">
    <property type="protein sequence ID" value="GAA3498585.1"/>
    <property type="molecule type" value="Genomic_DNA"/>
</dbReference>
<name>A0ABP6TUS1_9ACTN</name>
<keyword evidence="4" id="KW-1185">Reference proteome</keyword>
<reference evidence="4" key="1">
    <citation type="journal article" date="2019" name="Int. J. Syst. Evol. Microbiol.">
        <title>The Global Catalogue of Microorganisms (GCM) 10K type strain sequencing project: providing services to taxonomists for standard genome sequencing and annotation.</title>
        <authorList>
            <consortium name="The Broad Institute Genomics Platform"/>
            <consortium name="The Broad Institute Genome Sequencing Center for Infectious Disease"/>
            <person name="Wu L."/>
            <person name="Ma J."/>
        </authorList>
    </citation>
    <scope>NUCLEOTIDE SEQUENCE [LARGE SCALE GENOMIC DNA]</scope>
    <source>
        <strain evidence="4">JCM 4816</strain>
    </source>
</reference>
<accession>A0ABP6TUS1</accession>
<evidence type="ECO:0000313" key="4">
    <source>
        <dbReference type="Proteomes" id="UP001501455"/>
    </source>
</evidence>
<evidence type="ECO:0000313" key="3">
    <source>
        <dbReference type="EMBL" id="GAA3498585.1"/>
    </source>
</evidence>
<keyword evidence="2" id="KW-0812">Transmembrane</keyword>
<keyword evidence="2" id="KW-0472">Membrane</keyword>
<evidence type="ECO:0008006" key="5">
    <source>
        <dbReference type="Google" id="ProtNLM"/>
    </source>
</evidence>
<comment type="caution">
    <text evidence="3">The sequence shown here is derived from an EMBL/GenBank/DDBJ whole genome shotgun (WGS) entry which is preliminary data.</text>
</comment>
<organism evidence="3 4">
    <name type="scientific">Streptomyces prasinosporus</name>
    <dbReference type="NCBI Taxonomy" id="68256"/>
    <lineage>
        <taxon>Bacteria</taxon>
        <taxon>Bacillati</taxon>
        <taxon>Actinomycetota</taxon>
        <taxon>Actinomycetes</taxon>
        <taxon>Kitasatosporales</taxon>
        <taxon>Streptomycetaceae</taxon>
        <taxon>Streptomyces</taxon>
        <taxon>Streptomyces albogriseolus group</taxon>
    </lineage>
</organism>
<keyword evidence="2" id="KW-1133">Transmembrane helix</keyword>
<evidence type="ECO:0000256" key="2">
    <source>
        <dbReference type="SAM" id="Phobius"/>
    </source>
</evidence>
<evidence type="ECO:0000256" key="1">
    <source>
        <dbReference type="SAM" id="MobiDB-lite"/>
    </source>
</evidence>
<protein>
    <recommendedName>
        <fullName evidence="5">Lipopolysaccharide biosynthesis protein</fullName>
    </recommendedName>
</protein>
<feature type="region of interest" description="Disordered" evidence="1">
    <location>
        <begin position="196"/>
        <end position="217"/>
    </location>
</feature>
<feature type="transmembrane region" description="Helical" evidence="2">
    <location>
        <begin position="20"/>
        <end position="43"/>
    </location>
</feature>
<dbReference type="Proteomes" id="UP001501455">
    <property type="component" value="Unassembled WGS sequence"/>
</dbReference>